<keyword evidence="3" id="KW-1185">Reference proteome</keyword>
<feature type="transmembrane region" description="Helical" evidence="1">
    <location>
        <begin position="12"/>
        <end position="31"/>
    </location>
</feature>
<comment type="caution">
    <text evidence="2">The sequence shown here is derived from an EMBL/GenBank/DDBJ whole genome shotgun (WGS) entry which is preliminary data.</text>
</comment>
<accession>E9SBB9</accession>
<gene>
    <name evidence="2" type="ORF">CUS_6592</name>
</gene>
<reference evidence="2 3" key="1">
    <citation type="submission" date="2011-02" db="EMBL/GenBank/DDBJ databases">
        <authorList>
            <person name="Nelson K.E."/>
            <person name="Sutton G."/>
            <person name="Torralba M."/>
            <person name="Durkin S."/>
            <person name="Harkins D."/>
            <person name="Montgomery R."/>
            <person name="Ziemer C."/>
            <person name="Klaassens E."/>
            <person name="Ocuiv P."/>
            <person name="Morrison M."/>
        </authorList>
    </citation>
    <scope>NUCLEOTIDE SEQUENCE [LARGE SCALE GENOMIC DNA]</scope>
    <source>
        <strain evidence="2 3">8</strain>
    </source>
</reference>
<dbReference type="STRING" id="246199.CUS_6592"/>
<feature type="transmembrane region" description="Helical" evidence="1">
    <location>
        <begin position="77"/>
        <end position="97"/>
    </location>
</feature>
<evidence type="ECO:0000313" key="3">
    <source>
        <dbReference type="Proteomes" id="UP000004259"/>
    </source>
</evidence>
<evidence type="ECO:0000256" key="1">
    <source>
        <dbReference type="SAM" id="Phobius"/>
    </source>
</evidence>
<name>E9SBB9_RUMAL</name>
<keyword evidence="1" id="KW-0472">Membrane</keyword>
<dbReference type="OrthoDB" id="1822646at2"/>
<evidence type="ECO:0000313" key="2">
    <source>
        <dbReference type="EMBL" id="EGC03405.1"/>
    </source>
</evidence>
<organism evidence="2 3">
    <name type="scientific">Ruminococcus albus 8</name>
    <dbReference type="NCBI Taxonomy" id="246199"/>
    <lineage>
        <taxon>Bacteria</taxon>
        <taxon>Bacillati</taxon>
        <taxon>Bacillota</taxon>
        <taxon>Clostridia</taxon>
        <taxon>Eubacteriales</taxon>
        <taxon>Oscillospiraceae</taxon>
        <taxon>Ruminococcus</taxon>
    </lineage>
</organism>
<keyword evidence="1" id="KW-0812">Transmembrane</keyword>
<sequence>MKAQKLTAAANIAAYALIFLSGWLIVILFDLTGADCEFWNMTAHLAFAAVGAAHIIISMACAAVFFGKDRAKRRGLFAFDVIMTLFPYAYLAAVNFYPAVDFL</sequence>
<feature type="transmembrane region" description="Helical" evidence="1">
    <location>
        <begin position="43"/>
        <end position="65"/>
    </location>
</feature>
<protein>
    <submittedName>
        <fullName evidence="2">Uncharacterized protein</fullName>
    </submittedName>
</protein>
<dbReference type="RefSeq" id="WP_002848735.1">
    <property type="nucleotide sequence ID" value="NZ_ADKM02000066.1"/>
</dbReference>
<dbReference type="EMBL" id="ADKM02000066">
    <property type="protein sequence ID" value="EGC03405.1"/>
    <property type="molecule type" value="Genomic_DNA"/>
</dbReference>
<keyword evidence="1" id="KW-1133">Transmembrane helix</keyword>
<proteinExistence type="predicted"/>
<dbReference type="AlphaFoldDB" id="E9SBB9"/>
<dbReference type="Proteomes" id="UP000004259">
    <property type="component" value="Unassembled WGS sequence"/>
</dbReference>